<feature type="region of interest" description="Disordered" evidence="1">
    <location>
        <begin position="1"/>
        <end position="38"/>
    </location>
</feature>
<feature type="compositionally biased region" description="Basic and acidic residues" evidence="1">
    <location>
        <begin position="182"/>
        <end position="209"/>
    </location>
</feature>
<evidence type="ECO:0000313" key="2">
    <source>
        <dbReference type="EMBL" id="RJE24939.1"/>
    </source>
</evidence>
<dbReference type="EMBL" id="MVGC01000063">
    <property type="protein sequence ID" value="RJE24939.1"/>
    <property type="molecule type" value="Genomic_DNA"/>
</dbReference>
<feature type="region of interest" description="Disordered" evidence="1">
    <location>
        <begin position="156"/>
        <end position="216"/>
    </location>
</feature>
<sequence>MNTKPRDAAPLSARQTPHDKERLTSHSLPTRYYLPKSNSASKTLQVLEPNSFFSPASSSTLDLPNKHENKNPNPRTTPSRRKRDKTESMSTTNSFSSSEVTKHPIEGGKWINPEVVHDNIGHPTLGGTYPAGRRFSKRIAQKKWLAKSVLSQKDTDIGFVGKGGADTATESETEAGTEFESEIEKSDSVHSGESGRHMVDGRLLDRISEESSEDWI</sequence>
<proteinExistence type="predicted"/>
<feature type="compositionally biased region" description="Acidic residues" evidence="1">
    <location>
        <begin position="169"/>
        <end position="181"/>
    </location>
</feature>
<feature type="region of interest" description="Disordered" evidence="1">
    <location>
        <begin position="51"/>
        <end position="107"/>
    </location>
</feature>
<organism evidence="2 3">
    <name type="scientific">Aspergillus sclerotialis</name>
    <dbReference type="NCBI Taxonomy" id="2070753"/>
    <lineage>
        <taxon>Eukaryota</taxon>
        <taxon>Fungi</taxon>
        <taxon>Dikarya</taxon>
        <taxon>Ascomycota</taxon>
        <taxon>Pezizomycotina</taxon>
        <taxon>Eurotiomycetes</taxon>
        <taxon>Eurotiomycetidae</taxon>
        <taxon>Eurotiales</taxon>
        <taxon>Aspergillaceae</taxon>
        <taxon>Aspergillus</taxon>
        <taxon>Aspergillus subgen. Polypaecilum</taxon>
    </lineage>
</organism>
<evidence type="ECO:0000256" key="1">
    <source>
        <dbReference type="SAM" id="MobiDB-lite"/>
    </source>
</evidence>
<dbReference type="AlphaFoldDB" id="A0A3A2ZNZ8"/>
<protein>
    <submittedName>
        <fullName evidence="2">Uncharacterized protein</fullName>
    </submittedName>
</protein>
<feature type="compositionally biased region" description="Low complexity" evidence="1">
    <location>
        <begin position="88"/>
        <end position="99"/>
    </location>
</feature>
<accession>A0A3A2ZNZ8</accession>
<gene>
    <name evidence="2" type="ORF">PHISCL_02703</name>
</gene>
<evidence type="ECO:0000313" key="3">
    <source>
        <dbReference type="Proteomes" id="UP000266188"/>
    </source>
</evidence>
<dbReference type="Proteomes" id="UP000266188">
    <property type="component" value="Unassembled WGS sequence"/>
</dbReference>
<reference evidence="3" key="1">
    <citation type="submission" date="2017-02" db="EMBL/GenBank/DDBJ databases">
        <authorList>
            <person name="Tafer H."/>
            <person name="Lopandic K."/>
        </authorList>
    </citation>
    <scope>NUCLEOTIDE SEQUENCE [LARGE SCALE GENOMIC DNA]</scope>
    <source>
        <strain evidence="3">CBS 366.77</strain>
    </source>
</reference>
<keyword evidence="3" id="KW-1185">Reference proteome</keyword>
<comment type="caution">
    <text evidence="2">The sequence shown here is derived from an EMBL/GenBank/DDBJ whole genome shotgun (WGS) entry which is preliminary data.</text>
</comment>
<feature type="compositionally biased region" description="Polar residues" evidence="1">
    <location>
        <begin position="51"/>
        <end position="62"/>
    </location>
</feature>
<name>A0A3A2ZNZ8_9EURO</name>